<proteinExistence type="predicted"/>
<gene>
    <name evidence="1" type="ORF">LY79DRAFT_64387</name>
</gene>
<evidence type="ECO:0000313" key="1">
    <source>
        <dbReference type="EMBL" id="KAK1596415.1"/>
    </source>
</evidence>
<comment type="caution">
    <text evidence="1">The sequence shown here is derived from an EMBL/GenBank/DDBJ whole genome shotgun (WGS) entry which is preliminary data.</text>
</comment>
<evidence type="ECO:0000313" key="2">
    <source>
        <dbReference type="Proteomes" id="UP001230504"/>
    </source>
</evidence>
<reference evidence="1" key="1">
    <citation type="submission" date="2021-06" db="EMBL/GenBank/DDBJ databases">
        <title>Comparative genomics, transcriptomics and evolutionary studies reveal genomic signatures of adaptation to plant cell wall in hemibiotrophic fungi.</title>
        <authorList>
            <consortium name="DOE Joint Genome Institute"/>
            <person name="Baroncelli R."/>
            <person name="Diaz J.F."/>
            <person name="Benocci T."/>
            <person name="Peng M."/>
            <person name="Battaglia E."/>
            <person name="Haridas S."/>
            <person name="Andreopoulos W."/>
            <person name="Labutti K."/>
            <person name="Pangilinan J."/>
            <person name="Floch G.L."/>
            <person name="Makela M.R."/>
            <person name="Henrissat B."/>
            <person name="Grigoriev I.V."/>
            <person name="Crouch J.A."/>
            <person name="De Vries R.P."/>
            <person name="Sukno S.A."/>
            <person name="Thon M.R."/>
        </authorList>
    </citation>
    <scope>NUCLEOTIDE SEQUENCE</scope>
    <source>
        <strain evidence="1">CBS 125086</strain>
    </source>
</reference>
<name>A0AAD8Q5R7_9PEZI</name>
<dbReference type="EMBL" id="JAHLJV010000012">
    <property type="protein sequence ID" value="KAK1596415.1"/>
    <property type="molecule type" value="Genomic_DNA"/>
</dbReference>
<sequence>MCKPPIVPCVYATCYVPRQPTHFAKIWKVPPSKLTSSSVPFGTSLAHWLAWLLAAGSGPRDSPIPVYHSALGSKWGGLRSDAIFSFENKMGPKTWYTVVDSAILCRTYVPRLPT</sequence>
<dbReference type="GeneID" id="85446649"/>
<protein>
    <submittedName>
        <fullName evidence="1">Uncharacterized protein</fullName>
    </submittedName>
</protein>
<keyword evidence="2" id="KW-1185">Reference proteome</keyword>
<organism evidence="1 2">
    <name type="scientific">Colletotrichum navitas</name>
    <dbReference type="NCBI Taxonomy" id="681940"/>
    <lineage>
        <taxon>Eukaryota</taxon>
        <taxon>Fungi</taxon>
        <taxon>Dikarya</taxon>
        <taxon>Ascomycota</taxon>
        <taxon>Pezizomycotina</taxon>
        <taxon>Sordariomycetes</taxon>
        <taxon>Hypocreomycetidae</taxon>
        <taxon>Glomerellales</taxon>
        <taxon>Glomerellaceae</taxon>
        <taxon>Colletotrichum</taxon>
        <taxon>Colletotrichum graminicola species complex</taxon>
    </lineage>
</organism>
<dbReference type="Proteomes" id="UP001230504">
    <property type="component" value="Unassembled WGS sequence"/>
</dbReference>
<dbReference type="AlphaFoldDB" id="A0AAD8Q5R7"/>
<dbReference type="RefSeq" id="XP_060417301.1">
    <property type="nucleotide sequence ID" value="XM_060562409.1"/>
</dbReference>
<accession>A0AAD8Q5R7</accession>